<feature type="domain" description="Amidohydrolase-related" evidence="13">
    <location>
        <begin position="55"/>
        <end position="375"/>
    </location>
</feature>
<evidence type="ECO:0000256" key="11">
    <source>
        <dbReference type="ARBA" id="ARBA00031120"/>
    </source>
</evidence>
<dbReference type="EC" id="4.1.1.45" evidence="4 12"/>
<dbReference type="Pfam" id="PF04909">
    <property type="entry name" value="Amidohydro_2"/>
    <property type="match status" value="1"/>
</dbReference>
<evidence type="ECO:0000259" key="13">
    <source>
        <dbReference type="Pfam" id="PF04909"/>
    </source>
</evidence>
<keyword evidence="9 12" id="KW-0456">Lyase</keyword>
<dbReference type="InterPro" id="IPR006680">
    <property type="entry name" value="Amidohydro-rel"/>
</dbReference>
<keyword evidence="15" id="KW-1185">Reference proteome</keyword>
<dbReference type="GO" id="GO:0001760">
    <property type="term" value="F:aminocarboxymuconate-semialdehyde decarboxylase activity"/>
    <property type="evidence" value="ECO:0007669"/>
    <property type="project" value="UniProtKB-UniRule"/>
</dbReference>
<comment type="similarity">
    <text evidence="2">Belongs to the metallo-dependent hydrolases superfamily. ACMSD family.</text>
</comment>
<dbReference type="Gene3D" id="3.20.20.140">
    <property type="entry name" value="Metal-dependent hydrolases"/>
    <property type="match status" value="1"/>
</dbReference>
<dbReference type="GO" id="GO:0019748">
    <property type="term" value="P:secondary metabolic process"/>
    <property type="evidence" value="ECO:0007669"/>
    <property type="project" value="TreeGrafter"/>
</dbReference>
<keyword evidence="7 12" id="KW-0210">Decarboxylase</keyword>
<evidence type="ECO:0000256" key="3">
    <source>
        <dbReference type="ARBA" id="ARBA00011245"/>
    </source>
</evidence>
<evidence type="ECO:0000256" key="8">
    <source>
        <dbReference type="ARBA" id="ARBA00022833"/>
    </source>
</evidence>
<dbReference type="PANTHER" id="PTHR21240:SF27">
    <property type="entry name" value="2-AMINO-3-CARBOXYMUCONATE-6-SEMIALDEHYDE DECARBOXYLASE"/>
    <property type="match status" value="1"/>
</dbReference>
<dbReference type="GO" id="GO:1904985">
    <property type="term" value="P:negative regulation of quinolinate biosynthetic process"/>
    <property type="evidence" value="ECO:0007669"/>
    <property type="project" value="UniProtKB-UniRule"/>
</dbReference>
<proteinExistence type="inferred from homology"/>
<dbReference type="GO" id="GO:0016787">
    <property type="term" value="F:hydrolase activity"/>
    <property type="evidence" value="ECO:0007669"/>
    <property type="project" value="InterPro"/>
</dbReference>
<evidence type="ECO:0000313" key="14">
    <source>
        <dbReference type="Ensembl" id="ENSGACP00000030878.1"/>
    </source>
</evidence>
<sequence length="381" mass="42662">MINQGVPAAATQSPVGHCLLAESQDREFDAFVPKASNPEQNTSVFFHRGIPRMKIDIHNHILPKKWPDLKQRYGYDGFVQLHHHCKVSCCSCSLITTRFHVIDAFLFLPPSGVTVQALSTVPVMFSYWAKPHDTLDLCVLLNDDLANTVRSHPKRFVGLGTLPMQAPDLAVVEMRRCVKQLGFPGVQIGSRINNWDLNAAELFPFYAAAEELGCSLFVHPWDMQTDGRMAKYWLPWLVGMPTETTVAICSMIFGGVFERFPKLKVCFAHGGGSFPFTVGRIEHGHKVRPDLCAVDNKISPRKYLGSFYTDSLVHDPISLKLLIDVIGKDKVMLGTDYPFPLGELQPGSLIESMDEFDDKLKDKLLAGNAVEFLGLKREQFE</sequence>
<evidence type="ECO:0000256" key="12">
    <source>
        <dbReference type="RuleBase" id="RU366045"/>
    </source>
</evidence>
<reference evidence="14" key="2">
    <citation type="submission" date="2025-08" db="UniProtKB">
        <authorList>
            <consortium name="Ensembl"/>
        </authorList>
    </citation>
    <scope>IDENTIFICATION</scope>
</reference>
<dbReference type="Proteomes" id="UP000007635">
    <property type="component" value="Chromosome XVI"/>
</dbReference>
<keyword evidence="6" id="KW-0479">Metal-binding</keyword>
<evidence type="ECO:0000256" key="4">
    <source>
        <dbReference type="ARBA" id="ARBA00012365"/>
    </source>
</evidence>
<accession>A0AAQ4NYV3</accession>
<dbReference type="GO" id="GO:0005829">
    <property type="term" value="C:cytosol"/>
    <property type="evidence" value="ECO:0007669"/>
    <property type="project" value="UniProtKB-UniRule"/>
</dbReference>
<evidence type="ECO:0000256" key="9">
    <source>
        <dbReference type="ARBA" id="ARBA00023239"/>
    </source>
</evidence>
<dbReference type="PANTHER" id="PTHR21240">
    <property type="entry name" value="2-AMINO-3-CARBOXYLMUCONATE-6-SEMIALDEHYDE DECARBOXYLASE"/>
    <property type="match status" value="1"/>
</dbReference>
<evidence type="ECO:0000256" key="6">
    <source>
        <dbReference type="ARBA" id="ARBA00022723"/>
    </source>
</evidence>
<name>A0AAQ4NYV3_GASAC</name>
<evidence type="ECO:0000256" key="7">
    <source>
        <dbReference type="ARBA" id="ARBA00022793"/>
    </source>
</evidence>
<dbReference type="GO" id="GO:0006569">
    <property type="term" value="P:L-tryptophan catabolic process"/>
    <property type="evidence" value="ECO:0007669"/>
    <property type="project" value="UniProtKB-ARBA"/>
</dbReference>
<dbReference type="GeneTree" id="ENSGT00490000043417"/>
<comment type="subunit">
    <text evidence="3 12">Monomer.</text>
</comment>
<dbReference type="SUPFAM" id="SSF51556">
    <property type="entry name" value="Metallo-dependent hydrolases"/>
    <property type="match status" value="1"/>
</dbReference>
<keyword evidence="8" id="KW-0862">Zinc</keyword>
<comment type="catalytic activity">
    <reaction evidence="12">
        <text>2-amino-3-carboxymuconate 6-semialdehyde + H(+) = 2-aminomuconate 6-semialdehyde + CO2</text>
        <dbReference type="Rhea" id="RHEA:16557"/>
        <dbReference type="ChEBI" id="CHEBI:15378"/>
        <dbReference type="ChEBI" id="CHEBI:16526"/>
        <dbReference type="ChEBI" id="CHEBI:77634"/>
        <dbReference type="ChEBI" id="CHEBI:77803"/>
        <dbReference type="EC" id="4.1.1.45"/>
    </reaction>
</comment>
<reference evidence="14" key="3">
    <citation type="submission" date="2025-09" db="UniProtKB">
        <authorList>
            <consortium name="Ensembl"/>
        </authorList>
    </citation>
    <scope>IDENTIFICATION</scope>
</reference>
<evidence type="ECO:0000256" key="10">
    <source>
        <dbReference type="ARBA" id="ARBA00025318"/>
    </source>
</evidence>
<evidence type="ECO:0000313" key="15">
    <source>
        <dbReference type="Proteomes" id="UP000007635"/>
    </source>
</evidence>
<dbReference type="AlphaFoldDB" id="A0AAQ4NYV3"/>
<organism evidence="14 15">
    <name type="scientific">Gasterosteus aculeatus aculeatus</name>
    <name type="common">three-spined stickleback</name>
    <dbReference type="NCBI Taxonomy" id="481459"/>
    <lineage>
        <taxon>Eukaryota</taxon>
        <taxon>Metazoa</taxon>
        <taxon>Chordata</taxon>
        <taxon>Craniata</taxon>
        <taxon>Vertebrata</taxon>
        <taxon>Euteleostomi</taxon>
        <taxon>Actinopterygii</taxon>
        <taxon>Neopterygii</taxon>
        <taxon>Teleostei</taxon>
        <taxon>Neoteleostei</taxon>
        <taxon>Acanthomorphata</taxon>
        <taxon>Eupercaria</taxon>
        <taxon>Perciformes</taxon>
        <taxon>Cottioidei</taxon>
        <taxon>Gasterosteales</taxon>
        <taxon>Gasterosteidae</taxon>
        <taxon>Gasterosteus</taxon>
    </lineage>
</organism>
<comment type="function">
    <text evidence="10">Converts alpha-amino-beta-carboxymuconate-epsilon-semialdehyde (ACMS) to alpha-aminomuconate semialdehyde (AMS). ACMS can be converted non-enzymatically to quinolate (QA), a key precursor of NAD, and a potent endogenous excitotoxin of neuronal cells which is implicated in the pathogenesis of various neurodegenerative disorders. In the presence of ACMSD, ACMS is converted to AMS, a benign catabolite. ACMSD ultimately controls the metabolic fate of tryptophan catabolism along the kynurenine pathway.</text>
</comment>
<dbReference type="FunFam" id="3.20.20.140:FF:000029">
    <property type="entry name" value="2-amino-3-carboxymuconate-6-semialdehyde decarboxylase"/>
    <property type="match status" value="1"/>
</dbReference>
<comment type="pathway">
    <text evidence="1 12">Secondary metabolite metabolism; quinolate metabolism.</text>
</comment>
<evidence type="ECO:0000256" key="5">
    <source>
        <dbReference type="ARBA" id="ARBA00021214"/>
    </source>
</evidence>
<protein>
    <recommendedName>
        <fullName evidence="5 12">2-amino-3-carboxymuconate-6-semialdehyde decarboxylase</fullName>
        <ecNumber evidence="4 12">4.1.1.45</ecNumber>
    </recommendedName>
    <alternativeName>
        <fullName evidence="11 12">Picolinate carboxylase</fullName>
    </alternativeName>
</protein>
<dbReference type="GO" id="GO:0046872">
    <property type="term" value="F:metal ion binding"/>
    <property type="evidence" value="ECO:0007669"/>
    <property type="project" value="UniProtKB-KW"/>
</dbReference>
<reference evidence="14 15" key="1">
    <citation type="journal article" date="2021" name="G3 (Bethesda)">
        <title>Improved contiguity of the threespine stickleback genome using long-read sequencing.</title>
        <authorList>
            <person name="Nath S."/>
            <person name="Shaw D.E."/>
            <person name="White M.A."/>
        </authorList>
    </citation>
    <scope>NUCLEOTIDE SEQUENCE [LARGE SCALE GENOMIC DNA]</scope>
    <source>
        <strain evidence="14 15">Lake Benthic</strain>
    </source>
</reference>
<dbReference type="InterPro" id="IPR032465">
    <property type="entry name" value="ACMSD"/>
</dbReference>
<dbReference type="Ensembl" id="ENSGACT00000034417.1">
    <property type="protein sequence ID" value="ENSGACP00000030878.1"/>
    <property type="gene ID" value="ENSGACG00000002172.2"/>
</dbReference>
<dbReference type="InterPro" id="IPR032466">
    <property type="entry name" value="Metal_Hydrolase"/>
</dbReference>
<evidence type="ECO:0000256" key="2">
    <source>
        <dbReference type="ARBA" id="ARBA00005871"/>
    </source>
</evidence>
<evidence type="ECO:0000256" key="1">
    <source>
        <dbReference type="ARBA" id="ARBA00005079"/>
    </source>
</evidence>